<evidence type="ECO:0000256" key="8">
    <source>
        <dbReference type="SAM" id="Coils"/>
    </source>
</evidence>
<dbReference type="AlphaFoldDB" id="A0A4Y7QJ67"/>
<dbReference type="InterPro" id="IPR001876">
    <property type="entry name" value="Znf_RanBP2"/>
</dbReference>
<dbReference type="InterPro" id="IPR040608">
    <property type="entry name" value="Snf8/Vps36"/>
</dbReference>
<sequence>MPPTILNAYAKPVDNTIPVQALLYDDETLHASQDSVGLYDGPSKSAPHQSGTIHVTSHRIFFIADGGTPSNTLTSRTAEDESVGASLALDLAHVTQTEYYAGFLKSSAKITLHLTPPVRKAVQPPSSATTTTSSTSVKDFDDPFSTWECEICGNKNPPGLSPAARSVCALCGVPRSAVSLAAGSTPAPSRPLSVLRHPPDPTSTSASWHSRSLPSSAAHTPPTGSPAPSRGSIEEVRGVGQGSSKQVECPACTFLNHPYLRECEICGTALPSSKSGSSSSASKPGLTLSSKSAPTSRPTSPVGDVADLADGERYIKLSFRKGGDKPFYAVLKRTLKTKAWEVRIGYYGRRTNTGESSATTATARSGISGILQNVESSAMSTSTDMSHAFQDLEALMVKAQEMVKLAAELNERLSAAQQQRMSVNPYANANGAGVVEPEEATFIRSSLAQLGLQMKNAPVTQDMVKDERRWVEQLAKELAGVLQGDSVHEGMMRQRGIMGVDEAWGGWNRARGVALIPPTTLLQTLPLLPAHTSPPINTRKLTSGLTVLHMPPYAHTAFSVRFVGRIESGGPCTTVTFAQEEGLSVGLADEMIRDVERDGGICRDEVRGSGGMTAKSNAGAAEIRWWVNMFTGYVWDGQLDEH</sequence>
<dbReference type="EMBL" id="ML170160">
    <property type="protein sequence ID" value="TDL26950.1"/>
    <property type="molecule type" value="Genomic_DNA"/>
</dbReference>
<evidence type="ECO:0000256" key="9">
    <source>
        <dbReference type="SAM" id="MobiDB-lite"/>
    </source>
</evidence>
<comment type="function">
    <text evidence="7">Component of the ESCRT-II complex (endosomal sorting complex required for transport II), which is required for multivesicular body (MVB) formation and sorting of endosomal cargo proteins into MVBs.</text>
</comment>
<dbReference type="Pfam" id="PF11605">
    <property type="entry name" value="Vps36_ESCRT-II"/>
    <property type="match status" value="1"/>
</dbReference>
<organism evidence="11 12">
    <name type="scientific">Rickenella mellea</name>
    <dbReference type="NCBI Taxonomy" id="50990"/>
    <lineage>
        <taxon>Eukaryota</taxon>
        <taxon>Fungi</taxon>
        <taxon>Dikarya</taxon>
        <taxon>Basidiomycota</taxon>
        <taxon>Agaricomycotina</taxon>
        <taxon>Agaricomycetes</taxon>
        <taxon>Hymenochaetales</taxon>
        <taxon>Rickenellaceae</taxon>
        <taxon>Rickenella</taxon>
    </lineage>
</organism>
<evidence type="ECO:0000256" key="6">
    <source>
        <dbReference type="ARBA" id="ARBA00022927"/>
    </source>
</evidence>
<comment type="subcellular location">
    <subcellularLocation>
        <location evidence="7">Cytoplasm</location>
    </subcellularLocation>
    <subcellularLocation>
        <location evidence="7">Endosome</location>
    </subcellularLocation>
</comment>
<dbReference type="STRING" id="50990.A0A4Y7QJ67"/>
<evidence type="ECO:0000256" key="5">
    <source>
        <dbReference type="ARBA" id="ARBA00022833"/>
    </source>
</evidence>
<feature type="compositionally biased region" description="Low complexity" evidence="9">
    <location>
        <begin position="272"/>
        <end position="290"/>
    </location>
</feature>
<feature type="compositionally biased region" description="Polar residues" evidence="9">
    <location>
        <begin position="202"/>
        <end position="218"/>
    </location>
</feature>
<keyword evidence="4" id="KW-0863">Zinc-finger</keyword>
<name>A0A4Y7QJ67_9AGAM</name>
<dbReference type="Gene3D" id="2.30.29.30">
    <property type="entry name" value="Pleckstrin-homology domain (PH domain)/Phosphotyrosine-binding domain (PTB)"/>
    <property type="match status" value="2"/>
</dbReference>
<dbReference type="Pfam" id="PF04157">
    <property type="entry name" value="EAP30"/>
    <property type="match status" value="1"/>
</dbReference>
<dbReference type="VEuPathDB" id="FungiDB:BD410DRAFT_714891"/>
<evidence type="ECO:0000256" key="3">
    <source>
        <dbReference type="ARBA" id="ARBA00022723"/>
    </source>
</evidence>
<dbReference type="Gene3D" id="1.10.10.10">
    <property type="entry name" value="Winged helix-like DNA-binding domain superfamily/Winged helix DNA-binding domain"/>
    <property type="match status" value="2"/>
</dbReference>
<protein>
    <recommendedName>
        <fullName evidence="7">Vacuolar protein-sorting-associated protein 36</fullName>
    </recommendedName>
    <alternativeName>
        <fullName evidence="7">ESCRT-II complex subunit VPS36</fullName>
    </alternativeName>
</protein>
<dbReference type="GO" id="GO:0043130">
    <property type="term" value="F:ubiquitin binding"/>
    <property type="evidence" value="ECO:0007669"/>
    <property type="project" value="UniProtKB-UniRule"/>
</dbReference>
<reference evidence="11 12" key="1">
    <citation type="submission" date="2018-06" db="EMBL/GenBank/DDBJ databases">
        <title>A transcriptomic atlas of mushroom development highlights an independent origin of complex multicellularity.</title>
        <authorList>
            <consortium name="DOE Joint Genome Institute"/>
            <person name="Krizsan K."/>
            <person name="Almasi E."/>
            <person name="Merenyi Z."/>
            <person name="Sahu N."/>
            <person name="Viragh M."/>
            <person name="Koszo T."/>
            <person name="Mondo S."/>
            <person name="Kiss B."/>
            <person name="Balint B."/>
            <person name="Kues U."/>
            <person name="Barry K."/>
            <person name="Hegedus J.C."/>
            <person name="Henrissat B."/>
            <person name="Johnson J."/>
            <person name="Lipzen A."/>
            <person name="Ohm R."/>
            <person name="Nagy I."/>
            <person name="Pangilinan J."/>
            <person name="Yan J."/>
            <person name="Xiong Y."/>
            <person name="Grigoriev I.V."/>
            <person name="Hibbett D.S."/>
            <person name="Nagy L.G."/>
        </authorList>
    </citation>
    <scope>NUCLEOTIDE SEQUENCE [LARGE SCALE GENOMIC DNA]</scope>
    <source>
        <strain evidence="11 12">SZMC22713</strain>
    </source>
</reference>
<evidence type="ECO:0000313" key="12">
    <source>
        <dbReference type="Proteomes" id="UP000294933"/>
    </source>
</evidence>
<proteinExistence type="inferred from homology"/>
<dbReference type="SUPFAM" id="SSF46785">
    <property type="entry name" value="Winged helix' DNA-binding domain"/>
    <property type="match status" value="1"/>
</dbReference>
<dbReference type="InterPro" id="IPR037855">
    <property type="entry name" value="Vps36"/>
</dbReference>
<keyword evidence="5" id="KW-0862">Zinc</keyword>
<dbReference type="GO" id="GO:0008270">
    <property type="term" value="F:zinc ion binding"/>
    <property type="evidence" value="ECO:0007669"/>
    <property type="project" value="UniProtKB-KW"/>
</dbReference>
<feature type="domain" description="GLUE N-terminal" evidence="10">
    <location>
        <begin position="13"/>
        <end position="347"/>
    </location>
</feature>
<dbReference type="InterPro" id="IPR021648">
    <property type="entry name" value="GLUE_dom"/>
</dbReference>
<dbReference type="OrthoDB" id="271448at2759"/>
<dbReference type="PANTHER" id="PTHR13128">
    <property type="entry name" value="VACUOLAR PROTEIN-SORTING-ASSOCIATED PROTEIN 36"/>
    <property type="match status" value="1"/>
</dbReference>
<evidence type="ECO:0000256" key="4">
    <source>
        <dbReference type="ARBA" id="ARBA00022771"/>
    </source>
</evidence>
<keyword evidence="6 7" id="KW-0653">Protein transport</keyword>
<feature type="region of interest" description="Disordered" evidence="9">
    <location>
        <begin position="119"/>
        <end position="139"/>
    </location>
</feature>
<evidence type="ECO:0000256" key="2">
    <source>
        <dbReference type="ARBA" id="ARBA00022448"/>
    </source>
</evidence>
<feature type="region of interest" description="Disordered" evidence="9">
    <location>
        <begin position="181"/>
        <end position="239"/>
    </location>
</feature>
<dbReference type="PANTHER" id="PTHR13128:SF12">
    <property type="entry name" value="VACUOLAR PROTEIN-SORTING-ASSOCIATED PROTEIN 36"/>
    <property type="match status" value="1"/>
</dbReference>
<evidence type="ECO:0000256" key="1">
    <source>
        <dbReference type="ARBA" id="ARBA00009697"/>
    </source>
</evidence>
<dbReference type="PROSITE" id="PS51495">
    <property type="entry name" value="GLUE"/>
    <property type="match status" value="1"/>
</dbReference>
<evidence type="ECO:0000313" key="11">
    <source>
        <dbReference type="EMBL" id="TDL26950.1"/>
    </source>
</evidence>
<feature type="compositionally biased region" description="Low complexity" evidence="9">
    <location>
        <begin position="126"/>
        <end position="136"/>
    </location>
</feature>
<dbReference type="InterPro" id="IPR036390">
    <property type="entry name" value="WH_DNA-bd_sf"/>
</dbReference>
<dbReference type="GO" id="GO:0043328">
    <property type="term" value="P:protein transport to vacuole involved in ubiquitin-dependent protein catabolic process via the multivesicular body sorting pathway"/>
    <property type="evidence" value="ECO:0007669"/>
    <property type="project" value="UniProtKB-UniRule"/>
</dbReference>
<dbReference type="SUPFAM" id="SSF50729">
    <property type="entry name" value="PH domain-like"/>
    <property type="match status" value="2"/>
</dbReference>
<keyword evidence="3" id="KW-0479">Metal-binding</keyword>
<dbReference type="Proteomes" id="UP000294933">
    <property type="component" value="Unassembled WGS sequence"/>
</dbReference>
<comment type="subunit">
    <text evidence="7">Component of the endosomal sorting complex required for transport II (ESCRT-II).</text>
</comment>
<evidence type="ECO:0000259" key="10">
    <source>
        <dbReference type="PROSITE" id="PS51495"/>
    </source>
</evidence>
<dbReference type="InterPro" id="IPR036388">
    <property type="entry name" value="WH-like_DNA-bd_sf"/>
</dbReference>
<evidence type="ECO:0000256" key="7">
    <source>
        <dbReference type="RuleBase" id="RU367095"/>
    </source>
</evidence>
<keyword evidence="8" id="KW-0175">Coiled coil</keyword>
<feature type="region of interest" description="Disordered" evidence="9">
    <location>
        <begin position="272"/>
        <end position="305"/>
    </location>
</feature>
<keyword evidence="7" id="KW-0967">Endosome</keyword>
<dbReference type="Gene3D" id="6.10.140.260">
    <property type="match status" value="1"/>
</dbReference>
<keyword evidence="7" id="KW-0963">Cytoplasm</keyword>
<dbReference type="SMART" id="SM00547">
    <property type="entry name" value="ZnF_RBZ"/>
    <property type="match status" value="2"/>
</dbReference>
<dbReference type="GO" id="GO:0031902">
    <property type="term" value="C:late endosome membrane"/>
    <property type="evidence" value="ECO:0007669"/>
    <property type="project" value="UniProtKB-UniRule"/>
</dbReference>
<keyword evidence="2 7" id="KW-0813">Transport</keyword>
<dbReference type="GO" id="GO:0032266">
    <property type="term" value="F:phosphatidylinositol-3-phosphate binding"/>
    <property type="evidence" value="ECO:0007669"/>
    <property type="project" value="UniProtKB-UniRule"/>
</dbReference>
<comment type="similarity">
    <text evidence="1 7">Belongs to the VPS36 family.</text>
</comment>
<feature type="coiled-coil region" evidence="8">
    <location>
        <begin position="392"/>
        <end position="419"/>
    </location>
</feature>
<dbReference type="InterPro" id="IPR011993">
    <property type="entry name" value="PH-like_dom_sf"/>
</dbReference>
<gene>
    <name evidence="11" type="ORF">BD410DRAFT_714891</name>
</gene>
<dbReference type="GO" id="GO:0000814">
    <property type="term" value="C:ESCRT II complex"/>
    <property type="evidence" value="ECO:0007669"/>
    <property type="project" value="UniProtKB-UniRule"/>
</dbReference>
<accession>A0A4Y7QJ67</accession>
<keyword evidence="12" id="KW-1185">Reference proteome</keyword>